<keyword evidence="4 5" id="KW-0472">Membrane</keyword>
<dbReference type="InterPro" id="IPR013057">
    <property type="entry name" value="AA_transpt_TM"/>
</dbReference>
<accession>A0A5E4NJC0</accession>
<feature type="transmembrane region" description="Helical" evidence="5">
    <location>
        <begin position="35"/>
        <end position="53"/>
    </location>
</feature>
<evidence type="ECO:0000256" key="2">
    <source>
        <dbReference type="ARBA" id="ARBA00022692"/>
    </source>
</evidence>
<evidence type="ECO:0000313" key="7">
    <source>
        <dbReference type="EMBL" id="VVC44899.1"/>
    </source>
</evidence>
<organism evidence="7 8">
    <name type="scientific">Cinara cedri</name>
    <dbReference type="NCBI Taxonomy" id="506608"/>
    <lineage>
        <taxon>Eukaryota</taxon>
        <taxon>Metazoa</taxon>
        <taxon>Ecdysozoa</taxon>
        <taxon>Arthropoda</taxon>
        <taxon>Hexapoda</taxon>
        <taxon>Insecta</taxon>
        <taxon>Pterygota</taxon>
        <taxon>Neoptera</taxon>
        <taxon>Paraneoptera</taxon>
        <taxon>Hemiptera</taxon>
        <taxon>Sternorrhyncha</taxon>
        <taxon>Aphidomorpha</taxon>
        <taxon>Aphidoidea</taxon>
        <taxon>Aphididae</taxon>
        <taxon>Lachninae</taxon>
        <taxon>Cinara</taxon>
    </lineage>
</organism>
<feature type="transmembrane region" description="Helical" evidence="5">
    <location>
        <begin position="73"/>
        <end position="91"/>
    </location>
</feature>
<dbReference type="EMBL" id="CABPRJ010002390">
    <property type="protein sequence ID" value="VVC44899.1"/>
    <property type="molecule type" value="Genomic_DNA"/>
</dbReference>
<feature type="transmembrane region" description="Helical" evidence="5">
    <location>
        <begin position="111"/>
        <end position="132"/>
    </location>
</feature>
<dbReference type="OrthoDB" id="6614743at2759"/>
<evidence type="ECO:0000259" key="6">
    <source>
        <dbReference type="Pfam" id="PF01490"/>
    </source>
</evidence>
<name>A0A5E4NJC0_9HEMI</name>
<dbReference type="GO" id="GO:0016020">
    <property type="term" value="C:membrane"/>
    <property type="evidence" value="ECO:0007669"/>
    <property type="project" value="UniProtKB-SubCell"/>
</dbReference>
<feature type="transmembrane region" description="Helical" evidence="5">
    <location>
        <begin position="12"/>
        <end position="29"/>
    </location>
</feature>
<dbReference type="AlphaFoldDB" id="A0A5E4NJC0"/>
<comment type="subcellular location">
    <subcellularLocation>
        <location evidence="1">Membrane</location>
        <topology evidence="1">Multi-pass membrane protein</topology>
    </subcellularLocation>
</comment>
<evidence type="ECO:0000256" key="4">
    <source>
        <dbReference type="ARBA" id="ARBA00023136"/>
    </source>
</evidence>
<evidence type="ECO:0000256" key="5">
    <source>
        <dbReference type="SAM" id="Phobius"/>
    </source>
</evidence>
<keyword evidence="8" id="KW-1185">Reference proteome</keyword>
<keyword evidence="2 5" id="KW-0812">Transmembrane</keyword>
<dbReference type="GO" id="GO:0015179">
    <property type="term" value="F:L-amino acid transmembrane transporter activity"/>
    <property type="evidence" value="ECO:0007669"/>
    <property type="project" value="TreeGrafter"/>
</dbReference>
<dbReference type="PANTHER" id="PTHR22950">
    <property type="entry name" value="AMINO ACID TRANSPORTER"/>
    <property type="match status" value="1"/>
</dbReference>
<sequence length="308" mass="34008">MDFPMKSIDSCLVYMTVYLALLLVPSVKNLEPLKVLGKITFTAVLLCYFYSHMYATDIQIDHQSLFRGDWREVFHFFGILLFSFVPVFQLLKIEDELIKPEDFVRGPSFSLLHITMVIITNMYISVGLWGYLTFDCIPKIGYSVLTVIPASRLLDFVKICFVTCIVSSHQELCLESVALLWSSSITKAVEKVTDRFSFSEMSWLVAGTKIVFTFSSFLAAVLFVVPDGGVPAAPAMAALGYAGNGWNVLVYPYTIELCLTHAQHGTWARPHVIAKDALAVVLGLAVSAVGVYATVTRTSPGDGDVDGT</sequence>
<dbReference type="Proteomes" id="UP000325440">
    <property type="component" value="Unassembled WGS sequence"/>
</dbReference>
<gene>
    <name evidence="7" type="ORF">CINCED_3A014037</name>
</gene>
<feature type="domain" description="Amino acid transporter transmembrane" evidence="6">
    <location>
        <begin position="11"/>
        <end position="295"/>
    </location>
</feature>
<dbReference type="Pfam" id="PF01490">
    <property type="entry name" value="Aa_trans"/>
    <property type="match status" value="1"/>
</dbReference>
<evidence type="ECO:0000256" key="3">
    <source>
        <dbReference type="ARBA" id="ARBA00022989"/>
    </source>
</evidence>
<feature type="transmembrane region" description="Helical" evidence="5">
    <location>
        <begin position="277"/>
        <end position="295"/>
    </location>
</feature>
<evidence type="ECO:0000256" key="1">
    <source>
        <dbReference type="ARBA" id="ARBA00004141"/>
    </source>
</evidence>
<reference evidence="7 8" key="1">
    <citation type="submission" date="2019-08" db="EMBL/GenBank/DDBJ databases">
        <authorList>
            <person name="Alioto T."/>
            <person name="Alioto T."/>
            <person name="Gomez Garrido J."/>
        </authorList>
    </citation>
    <scope>NUCLEOTIDE SEQUENCE [LARGE SCALE GENOMIC DNA]</scope>
</reference>
<evidence type="ECO:0000313" key="8">
    <source>
        <dbReference type="Proteomes" id="UP000325440"/>
    </source>
</evidence>
<proteinExistence type="predicted"/>
<protein>
    <submittedName>
        <fullName evidence="7">Amino acid transporter, transmembrane domain</fullName>
    </submittedName>
</protein>
<keyword evidence="3 5" id="KW-1133">Transmembrane helix</keyword>
<feature type="transmembrane region" description="Helical" evidence="5">
    <location>
        <begin position="203"/>
        <end position="225"/>
    </location>
</feature>